<proteinExistence type="predicted"/>
<evidence type="ECO:0000313" key="2">
    <source>
        <dbReference type="Proteomes" id="UP001372338"/>
    </source>
</evidence>
<dbReference type="Proteomes" id="UP001372338">
    <property type="component" value="Unassembled WGS sequence"/>
</dbReference>
<name>A0AAN9HR81_CROPI</name>
<accession>A0AAN9HR81</accession>
<dbReference type="EMBL" id="JAYWIO010000008">
    <property type="protein sequence ID" value="KAK7246254.1"/>
    <property type="molecule type" value="Genomic_DNA"/>
</dbReference>
<sequence>MPQQCSFLSRHLGSLKKAYFAADMYQQHLALMGVTTSQNILRHGSRPATLHSKCSRSLTCMDGNHDCEKGRKLVRFYAPRAPGRVTIP</sequence>
<keyword evidence="2" id="KW-1185">Reference proteome</keyword>
<gene>
    <name evidence="1" type="ORF">RIF29_41116</name>
</gene>
<organism evidence="1 2">
    <name type="scientific">Crotalaria pallida</name>
    <name type="common">Smooth rattlebox</name>
    <name type="synonym">Crotalaria striata</name>
    <dbReference type="NCBI Taxonomy" id="3830"/>
    <lineage>
        <taxon>Eukaryota</taxon>
        <taxon>Viridiplantae</taxon>
        <taxon>Streptophyta</taxon>
        <taxon>Embryophyta</taxon>
        <taxon>Tracheophyta</taxon>
        <taxon>Spermatophyta</taxon>
        <taxon>Magnoliopsida</taxon>
        <taxon>eudicotyledons</taxon>
        <taxon>Gunneridae</taxon>
        <taxon>Pentapetalae</taxon>
        <taxon>rosids</taxon>
        <taxon>fabids</taxon>
        <taxon>Fabales</taxon>
        <taxon>Fabaceae</taxon>
        <taxon>Papilionoideae</taxon>
        <taxon>50 kb inversion clade</taxon>
        <taxon>genistoids sensu lato</taxon>
        <taxon>core genistoids</taxon>
        <taxon>Crotalarieae</taxon>
        <taxon>Crotalaria</taxon>
    </lineage>
</organism>
<evidence type="ECO:0000313" key="1">
    <source>
        <dbReference type="EMBL" id="KAK7246254.1"/>
    </source>
</evidence>
<dbReference type="AlphaFoldDB" id="A0AAN9HR81"/>
<reference evidence="1 2" key="1">
    <citation type="submission" date="2024-01" db="EMBL/GenBank/DDBJ databases">
        <title>The genomes of 5 underutilized Papilionoideae crops provide insights into root nodulation and disease resistanc.</title>
        <authorList>
            <person name="Yuan L."/>
        </authorList>
    </citation>
    <scope>NUCLEOTIDE SEQUENCE [LARGE SCALE GENOMIC DNA]</scope>
    <source>
        <strain evidence="1">ZHUSHIDOU_FW_LH</strain>
        <tissue evidence="1">Leaf</tissue>
    </source>
</reference>
<protein>
    <submittedName>
        <fullName evidence="1">Uncharacterized protein</fullName>
    </submittedName>
</protein>
<comment type="caution">
    <text evidence="1">The sequence shown here is derived from an EMBL/GenBank/DDBJ whole genome shotgun (WGS) entry which is preliminary data.</text>
</comment>